<dbReference type="InterPro" id="IPR008250">
    <property type="entry name" value="ATPase_P-typ_transduc_dom_A_sf"/>
</dbReference>
<dbReference type="FunFam" id="3.40.50.1000:FF:000001">
    <property type="entry name" value="Phospholipid-transporting ATPase IC"/>
    <property type="match status" value="1"/>
</dbReference>
<evidence type="ECO:0000256" key="4">
    <source>
        <dbReference type="ARBA" id="ARBA00022568"/>
    </source>
</evidence>
<keyword evidence="14 18" id="KW-0472">Membrane</keyword>
<keyword evidence="4 18" id="KW-0109">Calcium transport</keyword>
<dbReference type="VEuPathDB" id="FungiDB:NFIA_113730"/>
<dbReference type="SUPFAM" id="SSF81665">
    <property type="entry name" value="Calcium ATPase, transmembrane domain M"/>
    <property type="match status" value="1"/>
</dbReference>
<feature type="region of interest" description="Disordered" evidence="19">
    <location>
        <begin position="1"/>
        <end position="22"/>
    </location>
</feature>
<evidence type="ECO:0000256" key="6">
    <source>
        <dbReference type="ARBA" id="ARBA00022723"/>
    </source>
</evidence>
<dbReference type="InterPro" id="IPR023214">
    <property type="entry name" value="HAD_sf"/>
</dbReference>
<dbReference type="SUPFAM" id="SSF56784">
    <property type="entry name" value="HAD-like"/>
    <property type="match status" value="1"/>
</dbReference>
<comment type="function">
    <text evidence="18">Catalyzes the hydrolysis of ATP coupled with the transport of calcium.</text>
</comment>
<feature type="domain" description="Cation-transporting P-type ATPase N-terminal" evidence="20">
    <location>
        <begin position="53"/>
        <end position="164"/>
    </location>
</feature>
<dbReference type="InterPro" id="IPR044492">
    <property type="entry name" value="P_typ_ATPase_HD_dom"/>
</dbReference>
<feature type="transmembrane region" description="Helical" evidence="18">
    <location>
        <begin position="889"/>
        <end position="915"/>
    </location>
</feature>
<keyword evidence="2 18" id="KW-0813">Transport</keyword>
<dbReference type="HOGENOM" id="CLU_002360_9_3_1"/>
<dbReference type="GeneID" id="4589324"/>
<dbReference type="GO" id="GO:0005388">
    <property type="term" value="F:P-type calcium transporter activity"/>
    <property type="evidence" value="ECO:0007669"/>
    <property type="project" value="UniProtKB-EC"/>
</dbReference>
<dbReference type="NCBIfam" id="TIGR01517">
    <property type="entry name" value="ATPase-IIB_Ca"/>
    <property type="match status" value="1"/>
</dbReference>
<dbReference type="PRINTS" id="PR00119">
    <property type="entry name" value="CATATPASE"/>
</dbReference>
<keyword evidence="11" id="KW-1278">Translocase</keyword>
<evidence type="ECO:0000256" key="8">
    <source>
        <dbReference type="ARBA" id="ARBA00022837"/>
    </source>
</evidence>
<dbReference type="FunFam" id="3.40.50.1000:FF:000018">
    <property type="entry name" value="Calcium-transporting ATPase"/>
    <property type="match status" value="1"/>
</dbReference>
<dbReference type="PROSITE" id="PS00154">
    <property type="entry name" value="ATPASE_E1_E2"/>
    <property type="match status" value="1"/>
</dbReference>
<evidence type="ECO:0000256" key="14">
    <source>
        <dbReference type="ARBA" id="ARBA00023136"/>
    </source>
</evidence>
<dbReference type="OrthoDB" id="3352408at2759"/>
<feature type="transmembrane region" description="Helical" evidence="18">
    <location>
        <begin position="379"/>
        <end position="406"/>
    </location>
</feature>
<dbReference type="GO" id="GO:0046872">
    <property type="term" value="F:metal ion binding"/>
    <property type="evidence" value="ECO:0007669"/>
    <property type="project" value="UniProtKB-KW"/>
</dbReference>
<feature type="transmembrane region" description="Helical" evidence="18">
    <location>
        <begin position="819"/>
        <end position="840"/>
    </location>
</feature>
<dbReference type="GO" id="GO:0005524">
    <property type="term" value="F:ATP binding"/>
    <property type="evidence" value="ECO:0007669"/>
    <property type="project" value="UniProtKB-KW"/>
</dbReference>
<dbReference type="OMA" id="MWKLMLG"/>
<dbReference type="Pfam" id="PF13246">
    <property type="entry name" value="Cation_ATPase"/>
    <property type="match status" value="1"/>
</dbReference>
<dbReference type="SUPFAM" id="SSF81660">
    <property type="entry name" value="Metal cation-transporting ATPase, ATP-binding domain N"/>
    <property type="match status" value="1"/>
</dbReference>
<dbReference type="InterPro" id="IPR006408">
    <property type="entry name" value="P-type_ATPase_IIB"/>
</dbReference>
<keyword evidence="7 18" id="KW-0547">Nucleotide-binding</keyword>
<dbReference type="InterPro" id="IPR023299">
    <property type="entry name" value="ATPase_P-typ_cyto_dom_N"/>
</dbReference>
<dbReference type="STRING" id="331117.A1D8Y1"/>
<dbReference type="Pfam" id="PF00690">
    <property type="entry name" value="Cation_ATPase_N"/>
    <property type="match status" value="1"/>
</dbReference>
<comment type="catalytic activity">
    <reaction evidence="16 18">
        <text>Ca(2+)(in) + ATP + H2O = Ca(2+)(out) + ADP + phosphate + H(+)</text>
        <dbReference type="Rhea" id="RHEA:18105"/>
        <dbReference type="ChEBI" id="CHEBI:15377"/>
        <dbReference type="ChEBI" id="CHEBI:15378"/>
        <dbReference type="ChEBI" id="CHEBI:29108"/>
        <dbReference type="ChEBI" id="CHEBI:30616"/>
        <dbReference type="ChEBI" id="CHEBI:43474"/>
        <dbReference type="ChEBI" id="CHEBI:456216"/>
        <dbReference type="EC" id="7.2.2.10"/>
    </reaction>
</comment>
<dbReference type="GO" id="GO:0005886">
    <property type="term" value="C:plasma membrane"/>
    <property type="evidence" value="ECO:0007669"/>
    <property type="project" value="TreeGrafter"/>
</dbReference>
<comment type="similarity">
    <text evidence="15 18">Belongs to the cation transport ATPase (P-type) (TC 3.A.3) family.</text>
</comment>
<dbReference type="Proteomes" id="UP000006702">
    <property type="component" value="Unassembled WGS sequence"/>
</dbReference>
<dbReference type="FunFam" id="2.70.150.10:FF:000028">
    <property type="entry name" value="Calcium-transporting ATPase"/>
    <property type="match status" value="1"/>
</dbReference>
<dbReference type="InterPro" id="IPR006068">
    <property type="entry name" value="ATPase_P-typ_cation-transptr_C"/>
</dbReference>
<name>A1D8Y1_NEOFI</name>
<dbReference type="Pfam" id="PF00689">
    <property type="entry name" value="Cation_ATPase_C"/>
    <property type="match status" value="1"/>
</dbReference>
<dbReference type="PANTHER" id="PTHR24093">
    <property type="entry name" value="CATION TRANSPORTING ATPASE"/>
    <property type="match status" value="1"/>
</dbReference>
<dbReference type="Gene3D" id="3.40.1110.10">
    <property type="entry name" value="Calcium-transporting ATPase, cytoplasmic domain N"/>
    <property type="match status" value="1"/>
</dbReference>
<dbReference type="Gene3D" id="1.20.1110.10">
    <property type="entry name" value="Calcium-transporting ATPase, transmembrane domain"/>
    <property type="match status" value="1"/>
</dbReference>
<dbReference type="PANTHER" id="PTHR24093:SF424">
    <property type="entry name" value="CALCIUM-TRANSPORTING ATPASE"/>
    <property type="match status" value="1"/>
</dbReference>
<evidence type="ECO:0000256" key="11">
    <source>
        <dbReference type="ARBA" id="ARBA00022967"/>
    </source>
</evidence>
<evidence type="ECO:0000259" key="20">
    <source>
        <dbReference type="SMART" id="SM00831"/>
    </source>
</evidence>
<dbReference type="GO" id="GO:0005774">
    <property type="term" value="C:vacuolar membrane"/>
    <property type="evidence" value="ECO:0007669"/>
    <property type="project" value="UniProtKB-SubCell"/>
</dbReference>
<evidence type="ECO:0000256" key="12">
    <source>
        <dbReference type="ARBA" id="ARBA00022989"/>
    </source>
</evidence>
<dbReference type="InterPro" id="IPR018303">
    <property type="entry name" value="ATPase_P-typ_P_site"/>
</dbReference>
<keyword evidence="12 18" id="KW-1133">Transmembrane helix</keyword>
<dbReference type="NCBIfam" id="TIGR01494">
    <property type="entry name" value="ATPase_P-type"/>
    <property type="match status" value="2"/>
</dbReference>
<dbReference type="SFLD" id="SFLDG00002">
    <property type="entry name" value="C1.7:_P-type_atpase_like"/>
    <property type="match status" value="1"/>
</dbReference>
<accession>A1D8Y1</accession>
<dbReference type="AlphaFoldDB" id="A1D8Y1"/>
<keyword evidence="9 18" id="KW-0067">ATP-binding</keyword>
<evidence type="ECO:0000256" key="18">
    <source>
        <dbReference type="RuleBase" id="RU361146"/>
    </source>
</evidence>
<dbReference type="InterPro" id="IPR023298">
    <property type="entry name" value="ATPase_P-typ_TM_dom_sf"/>
</dbReference>
<keyword evidence="13 18" id="KW-0406">Ion transport</keyword>
<evidence type="ECO:0000256" key="9">
    <source>
        <dbReference type="ARBA" id="ARBA00022840"/>
    </source>
</evidence>
<evidence type="ECO:0000256" key="7">
    <source>
        <dbReference type="ARBA" id="ARBA00022741"/>
    </source>
</evidence>
<dbReference type="InterPro" id="IPR036412">
    <property type="entry name" value="HAD-like_sf"/>
</dbReference>
<evidence type="ECO:0000256" key="19">
    <source>
        <dbReference type="SAM" id="MobiDB-lite"/>
    </source>
</evidence>
<sequence>MSLRPLSSVRDDRSEAVASDTQTARDNCFAFSPGQLNQLFNPKSPPALYALGGLHGLEYGLRTDLSAGLSASERILPGAVTLEEARQAALCKTESKRPLLANATRPRPDQETAVPFSDRTRVFGRNVLPDAKRKGFGRLLWDAYNDKIIILLTIAAVVSLALGIYEAVSGQSQVDWIEGVAVCVAIVIVVAATAGNDWQKERQFARLNRLKADRQVRVIRSGRPMMLHINDLVVGDVVHIGPGDCAPADGVVITNHGLKCDESMATGESDQVEKVSAGAATDDQDPFIISGSKVLEGMGTYLVTSVGPHSTYGRIMVSLGTESAPTPLQVKLGKLANWIGWFGLGAALLLFFVLLFRFLAQLPDNDAPSTVKGQEFMDILIVTVTVIVVAIPEGLPLAVTLALAFATARMLKENNLVRQLRACETMGNATVICSDKTGTLTQNRMTVVAGFLSTSESFGRLPLENASQPQHDAISGVTQRYPGDLKALLVKSLVVNSTAFEEQRENEKVLVGNNTEIALLRFAQTALDVRDVSTERERTEIEQVYPFDSARKAMAVVYRLGTGHRLLVKGAAEVVLGACTESTLPGVSDETSLARAQMSREDRRTIHDQIDIFARASLRTIAIAYRELPGWNSGQVGDNEKGSLDFDALFNNMTWIGAFGIHDPLRPEVPEAIRKCHAAGVQVKMVTGDNIHTALSIAISCGIKTDDGIAMEGPDLRMLTEAQLNTTIPRLQVLARSSPSDKQLLVEHLKRLGETVAVTGDGTNDGPALKAADVGFSMGLSGTEVAREASSIILLDDNFRSIVTAIAWGRCVNDAVAKFLQFQITVNITAVCLTVVTAIYSSSNESVFKAVQLLWLNLIMDTFAALALATDPPTADILQRPPRPRSAPLFTVTMWKLMLGQSIYKLALCFTLYFAGNRILKYNTEAHQQQAELDTVIFNTFVWMQIFNELNCRRLDNKFNIFEGILRNRWFMVINALMVGGQVLIIFVGGAAFGVTRLDGPQWATCIGCAAFCIPWAAVLKLVPDRHVARLMSMVSIGVGVLLAPLRQMCRALVRTFNGFFQRVHVRDDEESNVSQW</sequence>
<evidence type="ECO:0000313" key="22">
    <source>
        <dbReference type="Proteomes" id="UP000006702"/>
    </source>
</evidence>
<feature type="transmembrane region" description="Helical" evidence="18">
    <location>
        <begin position="177"/>
        <end position="196"/>
    </location>
</feature>
<keyword evidence="3" id="KW-0926">Vacuole</keyword>
<evidence type="ECO:0000256" key="2">
    <source>
        <dbReference type="ARBA" id="ARBA00022448"/>
    </source>
</evidence>
<feature type="transmembrane region" description="Helical" evidence="18">
    <location>
        <begin position="970"/>
        <end position="996"/>
    </location>
</feature>
<dbReference type="InterPro" id="IPR001757">
    <property type="entry name" value="P_typ_ATPase"/>
</dbReference>
<feature type="transmembrane region" description="Helical" evidence="18">
    <location>
        <begin position="338"/>
        <end position="359"/>
    </location>
</feature>
<dbReference type="SFLD" id="SFLDF00027">
    <property type="entry name" value="p-type_atpase"/>
    <property type="match status" value="1"/>
</dbReference>
<keyword evidence="22" id="KW-1185">Reference proteome</keyword>
<dbReference type="Gene3D" id="2.70.150.10">
    <property type="entry name" value="Calcium-transporting ATPase, cytoplasmic transduction domain A"/>
    <property type="match status" value="1"/>
</dbReference>
<evidence type="ECO:0000256" key="5">
    <source>
        <dbReference type="ARBA" id="ARBA00022692"/>
    </source>
</evidence>
<dbReference type="PRINTS" id="PR00120">
    <property type="entry name" value="HATPASE"/>
</dbReference>
<dbReference type="GO" id="GO:0006874">
    <property type="term" value="P:intracellular calcium ion homeostasis"/>
    <property type="evidence" value="ECO:0007669"/>
    <property type="project" value="UniProtKB-ARBA"/>
</dbReference>
<protein>
    <recommendedName>
        <fullName evidence="18">Calcium-transporting ATPase</fullName>
        <ecNumber evidence="18">7.2.2.10</ecNumber>
    </recommendedName>
</protein>
<comment type="caution">
    <text evidence="18">Lacks conserved residue(s) required for the propagation of feature annotation.</text>
</comment>
<dbReference type="FunFam" id="1.20.1110.10:FF:000039">
    <property type="entry name" value="Calcium-transporting ATPase"/>
    <property type="match status" value="1"/>
</dbReference>
<evidence type="ECO:0000313" key="21">
    <source>
        <dbReference type="EMBL" id="EAW20842.1"/>
    </source>
</evidence>
<evidence type="ECO:0000256" key="10">
    <source>
        <dbReference type="ARBA" id="ARBA00022842"/>
    </source>
</evidence>
<comment type="function">
    <text evidence="17">This magnesium-dependent enzyme catalyzes the hydrolysis of ATP coupled with the transport of calcium. Transports the calcium to the vacuole and participates in the control of the cytosolic free calcium.</text>
</comment>
<comment type="subcellular location">
    <subcellularLocation>
        <location evidence="18">Membrane</location>
        <topology evidence="18">Multi-pass membrane protein</topology>
    </subcellularLocation>
    <subcellularLocation>
        <location evidence="1">Vacuole membrane</location>
        <topology evidence="1">Multi-pass membrane protein</topology>
    </subcellularLocation>
</comment>
<evidence type="ECO:0000256" key="1">
    <source>
        <dbReference type="ARBA" id="ARBA00004128"/>
    </source>
</evidence>
<dbReference type="SUPFAM" id="SSF81653">
    <property type="entry name" value="Calcium ATPase, transduction domain A"/>
    <property type="match status" value="1"/>
</dbReference>
<feature type="transmembrane region" description="Helical" evidence="18">
    <location>
        <begin position="1028"/>
        <end position="1046"/>
    </location>
</feature>
<dbReference type="SMART" id="SM00831">
    <property type="entry name" value="Cation_ATPase_N"/>
    <property type="match status" value="1"/>
</dbReference>
<dbReference type="InterPro" id="IPR059000">
    <property type="entry name" value="ATPase_P-type_domA"/>
</dbReference>
<feature type="transmembrane region" description="Helical" evidence="18">
    <location>
        <begin position="1003"/>
        <end position="1022"/>
    </location>
</feature>
<dbReference type="GO" id="GO:0016887">
    <property type="term" value="F:ATP hydrolysis activity"/>
    <property type="evidence" value="ECO:0007669"/>
    <property type="project" value="InterPro"/>
</dbReference>
<feature type="transmembrane region" description="Helical" evidence="18">
    <location>
        <begin position="148"/>
        <end position="165"/>
    </location>
</feature>
<dbReference type="RefSeq" id="XP_001262739.1">
    <property type="nucleotide sequence ID" value="XM_001262738.1"/>
</dbReference>
<dbReference type="SFLD" id="SFLDS00003">
    <property type="entry name" value="Haloacid_Dehalogenase"/>
    <property type="match status" value="1"/>
</dbReference>
<dbReference type="Pfam" id="PF00122">
    <property type="entry name" value="E1-E2_ATPase"/>
    <property type="match status" value="1"/>
</dbReference>
<evidence type="ECO:0000256" key="3">
    <source>
        <dbReference type="ARBA" id="ARBA00022554"/>
    </source>
</evidence>
<dbReference type="eggNOG" id="KOG0204">
    <property type="taxonomic scope" value="Eukaryota"/>
</dbReference>
<dbReference type="FunFam" id="3.40.1110.10:FF:000045">
    <property type="entry name" value="Calcium-transporting ATPase"/>
    <property type="match status" value="1"/>
</dbReference>
<gene>
    <name evidence="21" type="ORF">NFIA_113730</name>
</gene>
<evidence type="ECO:0000256" key="17">
    <source>
        <dbReference type="ARBA" id="ARBA00059328"/>
    </source>
</evidence>
<dbReference type="InterPro" id="IPR004014">
    <property type="entry name" value="ATPase_P-typ_cation-transptr_N"/>
</dbReference>
<reference evidence="22" key="1">
    <citation type="journal article" date="2008" name="PLoS Genet.">
        <title>Genomic islands in the pathogenic filamentous fungus Aspergillus fumigatus.</title>
        <authorList>
            <person name="Fedorova N.D."/>
            <person name="Khaldi N."/>
            <person name="Joardar V.S."/>
            <person name="Maiti R."/>
            <person name="Amedeo P."/>
            <person name="Anderson M.J."/>
            <person name="Crabtree J."/>
            <person name="Silva J.C."/>
            <person name="Badger J.H."/>
            <person name="Albarraq A."/>
            <person name="Angiuoli S."/>
            <person name="Bussey H."/>
            <person name="Bowyer P."/>
            <person name="Cotty P.J."/>
            <person name="Dyer P.S."/>
            <person name="Egan A."/>
            <person name="Galens K."/>
            <person name="Fraser-Liggett C.M."/>
            <person name="Haas B.J."/>
            <person name="Inman J.M."/>
            <person name="Kent R."/>
            <person name="Lemieux S."/>
            <person name="Malavazi I."/>
            <person name="Orvis J."/>
            <person name="Roemer T."/>
            <person name="Ronning C.M."/>
            <person name="Sundaram J.P."/>
            <person name="Sutton G."/>
            <person name="Turner G."/>
            <person name="Venter J.C."/>
            <person name="White O.R."/>
            <person name="Whitty B.R."/>
            <person name="Youngman P."/>
            <person name="Wolfe K.H."/>
            <person name="Goldman G.H."/>
            <person name="Wortman J.R."/>
            <person name="Jiang B."/>
            <person name="Denning D.W."/>
            <person name="Nierman W.C."/>
        </authorList>
    </citation>
    <scope>NUCLEOTIDE SEQUENCE [LARGE SCALE GENOMIC DNA]</scope>
    <source>
        <strain evidence="22">ATCC 1020 / DSM 3700 / CBS 544.65 / FGSC A1164 / JCM 1740 / NRRL 181 / WB 181</strain>
    </source>
</reference>
<proteinExistence type="inferred from homology"/>
<keyword evidence="6" id="KW-0479">Metal-binding</keyword>
<keyword evidence="8 18" id="KW-0106">Calcium</keyword>
<dbReference type="Gene3D" id="3.40.50.1000">
    <property type="entry name" value="HAD superfamily/HAD-like"/>
    <property type="match status" value="1"/>
</dbReference>
<keyword evidence="5 18" id="KW-0812">Transmembrane</keyword>
<dbReference type="EMBL" id="DS027692">
    <property type="protein sequence ID" value="EAW20842.1"/>
    <property type="molecule type" value="Genomic_DNA"/>
</dbReference>
<evidence type="ECO:0000256" key="13">
    <source>
        <dbReference type="ARBA" id="ARBA00023065"/>
    </source>
</evidence>
<evidence type="ECO:0000256" key="16">
    <source>
        <dbReference type="ARBA" id="ARBA00048694"/>
    </source>
</evidence>
<organism evidence="21 22">
    <name type="scientific">Neosartorya fischeri (strain ATCC 1020 / DSM 3700 / CBS 544.65 / FGSC A1164 / JCM 1740 / NRRL 181 / WB 181)</name>
    <name type="common">Aspergillus fischerianus</name>
    <dbReference type="NCBI Taxonomy" id="331117"/>
    <lineage>
        <taxon>Eukaryota</taxon>
        <taxon>Fungi</taxon>
        <taxon>Dikarya</taxon>
        <taxon>Ascomycota</taxon>
        <taxon>Pezizomycotina</taxon>
        <taxon>Eurotiomycetes</taxon>
        <taxon>Eurotiomycetidae</taxon>
        <taxon>Eurotiales</taxon>
        <taxon>Aspergillaceae</taxon>
        <taxon>Aspergillus</taxon>
        <taxon>Aspergillus subgen. Fumigati</taxon>
    </lineage>
</organism>
<keyword evidence="10" id="KW-0460">Magnesium</keyword>
<evidence type="ECO:0000256" key="15">
    <source>
        <dbReference type="ARBA" id="ARBA00038148"/>
    </source>
</evidence>
<dbReference type="KEGG" id="nfi:NFIA_113730"/>
<dbReference type="EC" id="7.2.2.10" evidence="18"/>